<dbReference type="Gene3D" id="1.20.120.520">
    <property type="entry name" value="nmb1532 protein domain like"/>
    <property type="match status" value="1"/>
</dbReference>
<dbReference type="InterPro" id="IPR012312">
    <property type="entry name" value="Hemerythrin-like"/>
</dbReference>
<accession>A0A1G7HBD2</accession>
<dbReference type="PANTHER" id="PTHR35585:SF1">
    <property type="entry name" value="HHE DOMAIN PROTEIN (AFU_ORTHOLOGUE AFUA_4G00730)"/>
    <property type="match status" value="1"/>
</dbReference>
<evidence type="ECO:0000313" key="3">
    <source>
        <dbReference type="Proteomes" id="UP000199406"/>
    </source>
</evidence>
<gene>
    <name evidence="2" type="ORF">SAMN05660662_0478</name>
</gene>
<keyword evidence="3" id="KW-1185">Reference proteome</keyword>
<evidence type="ECO:0000313" key="2">
    <source>
        <dbReference type="EMBL" id="SDE97419.1"/>
    </source>
</evidence>
<dbReference type="AlphaFoldDB" id="A0A1G7HBD2"/>
<dbReference type="STRING" id="1550231.SAMN05660662_0478"/>
<name>A0A1G7HBD2_9ACTN</name>
<dbReference type="Pfam" id="PF01814">
    <property type="entry name" value="Hemerythrin"/>
    <property type="match status" value="1"/>
</dbReference>
<dbReference type="Proteomes" id="UP000199406">
    <property type="component" value="Unassembled WGS sequence"/>
</dbReference>
<dbReference type="PANTHER" id="PTHR35585">
    <property type="entry name" value="HHE DOMAIN PROTEIN (AFU_ORTHOLOGUE AFUA_4G00730)"/>
    <property type="match status" value="1"/>
</dbReference>
<dbReference type="OrthoDB" id="9793637at2"/>
<proteinExistence type="predicted"/>
<organism evidence="2 3">
    <name type="scientific">Blastococcus aurantiacus</name>
    <dbReference type="NCBI Taxonomy" id="1550231"/>
    <lineage>
        <taxon>Bacteria</taxon>
        <taxon>Bacillati</taxon>
        <taxon>Actinomycetota</taxon>
        <taxon>Actinomycetes</taxon>
        <taxon>Geodermatophilales</taxon>
        <taxon>Geodermatophilaceae</taxon>
        <taxon>Blastococcus</taxon>
    </lineage>
</organism>
<dbReference type="EMBL" id="FNBT01000001">
    <property type="protein sequence ID" value="SDE97419.1"/>
    <property type="molecule type" value="Genomic_DNA"/>
</dbReference>
<evidence type="ECO:0000259" key="1">
    <source>
        <dbReference type="Pfam" id="PF01814"/>
    </source>
</evidence>
<protein>
    <submittedName>
        <fullName evidence="2">Hemerythrin HHE cation binding domain-containing protein</fullName>
    </submittedName>
</protein>
<dbReference type="RefSeq" id="WP_091763526.1">
    <property type="nucleotide sequence ID" value="NZ_FNBT01000001.1"/>
</dbReference>
<sequence length="188" mass="21134">MTTSTGDRDVVDILTTDHHEVLTLISKVPAAAPDQRRDMSDMIIAELMRHAIAEEMHVYPAMRDHLPDGAARVEHDIEEHQELVEVMKELESLDADEARFLETLGRLEQVMRDHVQDEEGEQFPLLRAHLGREQLVEIGSKVEAAMKAAPTRPHPLAPHSELFHKTLGPGVGLVDRLRDKLTGRPNSL</sequence>
<reference evidence="3" key="1">
    <citation type="submission" date="2016-10" db="EMBL/GenBank/DDBJ databases">
        <authorList>
            <person name="Varghese N."/>
            <person name="Submissions S."/>
        </authorList>
    </citation>
    <scope>NUCLEOTIDE SEQUENCE [LARGE SCALE GENOMIC DNA]</scope>
    <source>
        <strain evidence="3">DSM 44268</strain>
    </source>
</reference>
<feature type="domain" description="Hemerythrin-like" evidence="1">
    <location>
        <begin position="10"/>
        <end position="126"/>
    </location>
</feature>